<dbReference type="Gene3D" id="1.25.40.10">
    <property type="entry name" value="Tetratricopeptide repeat domain"/>
    <property type="match status" value="1"/>
</dbReference>
<organism evidence="6 7">
    <name type="scientific">Cyclonatronum proteinivorum</name>
    <dbReference type="NCBI Taxonomy" id="1457365"/>
    <lineage>
        <taxon>Bacteria</taxon>
        <taxon>Pseudomonadati</taxon>
        <taxon>Balneolota</taxon>
        <taxon>Balneolia</taxon>
        <taxon>Balneolales</taxon>
        <taxon>Cyclonatronaceae</taxon>
        <taxon>Cyclonatronum</taxon>
    </lineage>
</organism>
<evidence type="ECO:0000256" key="1">
    <source>
        <dbReference type="ARBA" id="ARBA00022603"/>
    </source>
</evidence>
<dbReference type="PRINTS" id="PR00996">
    <property type="entry name" value="CHERMTFRASE"/>
</dbReference>
<evidence type="ECO:0000259" key="5">
    <source>
        <dbReference type="PROSITE" id="PS50123"/>
    </source>
</evidence>
<accession>A0A345UKZ8</accession>
<protein>
    <submittedName>
        <fullName evidence="6">MCP methyltransferase, CheR-type</fullName>
    </submittedName>
</protein>
<evidence type="ECO:0000313" key="7">
    <source>
        <dbReference type="Proteomes" id="UP000254808"/>
    </source>
</evidence>
<dbReference type="SUPFAM" id="SSF53335">
    <property type="entry name" value="S-adenosyl-L-methionine-dependent methyltransferases"/>
    <property type="match status" value="1"/>
</dbReference>
<dbReference type="InterPro" id="IPR029063">
    <property type="entry name" value="SAM-dependent_MTases_sf"/>
</dbReference>
<dbReference type="SUPFAM" id="SSF48452">
    <property type="entry name" value="TPR-like"/>
    <property type="match status" value="1"/>
</dbReference>
<dbReference type="CDD" id="cd02440">
    <property type="entry name" value="AdoMet_MTases"/>
    <property type="match status" value="1"/>
</dbReference>
<dbReference type="Proteomes" id="UP000254808">
    <property type="component" value="Chromosome"/>
</dbReference>
<dbReference type="PANTHER" id="PTHR24422:SF19">
    <property type="entry name" value="CHEMOTAXIS PROTEIN METHYLTRANSFERASE"/>
    <property type="match status" value="1"/>
</dbReference>
<feature type="domain" description="CheR-type methyltransferase" evidence="5">
    <location>
        <begin position="17"/>
        <end position="258"/>
    </location>
</feature>
<evidence type="ECO:0000256" key="3">
    <source>
        <dbReference type="ARBA" id="ARBA00022691"/>
    </source>
</evidence>
<dbReference type="PANTHER" id="PTHR24422">
    <property type="entry name" value="CHEMOTAXIS PROTEIN METHYLTRANSFERASE"/>
    <property type="match status" value="1"/>
</dbReference>
<dbReference type="InterPro" id="IPR050903">
    <property type="entry name" value="Bact_Chemotaxis_MeTrfase"/>
</dbReference>
<dbReference type="AlphaFoldDB" id="A0A345UKZ8"/>
<keyword evidence="3" id="KW-0949">S-adenosyl-L-methionine</keyword>
<dbReference type="Pfam" id="PF01739">
    <property type="entry name" value="CheR"/>
    <property type="match status" value="1"/>
</dbReference>
<keyword evidence="7" id="KW-1185">Reference proteome</keyword>
<reference evidence="6 7" key="1">
    <citation type="submission" date="2018-03" db="EMBL/GenBank/DDBJ databases">
        <title>Phenotypic and genomic properties of Cyclonatronum proteinivorum gen. nov., sp. nov., a haloalkaliphilic bacteroidete from soda lakes possessing Na+-translocating rhodopsin.</title>
        <authorList>
            <person name="Toshchakov S.V."/>
            <person name="Korzhenkov A."/>
            <person name="Samarov N.I."/>
            <person name="Kublanov I.V."/>
            <person name="Muntyan M.S."/>
            <person name="Sorokin D.Y."/>
        </authorList>
    </citation>
    <scope>NUCLEOTIDE SEQUENCE [LARGE SCALE GENOMIC DNA]</scope>
    <source>
        <strain evidence="6 7">Omega</strain>
    </source>
</reference>
<evidence type="ECO:0000256" key="2">
    <source>
        <dbReference type="ARBA" id="ARBA00022679"/>
    </source>
</evidence>
<dbReference type="InterPro" id="IPR011990">
    <property type="entry name" value="TPR-like_helical_dom_sf"/>
</dbReference>
<gene>
    <name evidence="6" type="ORF">CYPRO_1900</name>
</gene>
<proteinExistence type="predicted"/>
<dbReference type="KEGG" id="cprv:CYPRO_1900"/>
<feature type="region of interest" description="Disordered" evidence="4">
    <location>
        <begin position="299"/>
        <end position="353"/>
    </location>
</feature>
<dbReference type="RefSeq" id="WP_164682665.1">
    <property type="nucleotide sequence ID" value="NZ_CP027806.1"/>
</dbReference>
<feature type="compositionally biased region" description="Basic and acidic residues" evidence="4">
    <location>
        <begin position="314"/>
        <end position="344"/>
    </location>
</feature>
<keyword evidence="2 6" id="KW-0808">Transferase</keyword>
<dbReference type="SMART" id="SM00138">
    <property type="entry name" value="MeTrc"/>
    <property type="match status" value="1"/>
</dbReference>
<name>A0A345UKZ8_9BACT</name>
<dbReference type="GO" id="GO:0008757">
    <property type="term" value="F:S-adenosylmethionine-dependent methyltransferase activity"/>
    <property type="evidence" value="ECO:0007669"/>
    <property type="project" value="InterPro"/>
</dbReference>
<dbReference type="EMBL" id="CP027806">
    <property type="protein sequence ID" value="AXJ01150.1"/>
    <property type="molecule type" value="Genomic_DNA"/>
</dbReference>
<sequence length="511" mass="58012">MEDGDYEQIRADLAAHVHRHFGLSFKPQQWKSLENYLKRAATELRRSSDLTEISQWVSREKLSQAEFNALTKNLTVGETYFFREKAAFALLTDKVIAAVSRGLTSGQKRLRIWSAGCSTGEEPYSIAITLKETLSDANDWDISILATDLNPAALDKARLGVYRPWSFRDTPAHLKEKFFHQKGDWWAVSPEIKRMVTFRQVNLVTDDFYNAVPSPASFDLIFCRNVMMYFSADLIEKVAGRFWEALKDQGWFVTSQVELNEFYFSRFVRVQYHSGLFYQKMNVKPVSLSVSAKPASQAVKPRVVKHTSTSKANHKSESPVRPRLRPERVRSDAQKDISEKKTKPETPLNVSHAEDHVRGQFRLGNYEACIAAVRQLPAAQQQSPVITNLFVRSLANTGSYQEAESRLKAYLEQHSEDIGSIRLLADILSEQEKTEEADAQLVKVLYLNPDDIGALFVRHSLLRKLGKTAQSRKSLKRISDLIVGKADTEHVPGTDDMRVGTLRQMIAQELG</sequence>
<dbReference type="PROSITE" id="PS50123">
    <property type="entry name" value="CHER"/>
    <property type="match status" value="1"/>
</dbReference>
<dbReference type="Gene3D" id="3.40.50.150">
    <property type="entry name" value="Vaccinia Virus protein VP39"/>
    <property type="match status" value="1"/>
</dbReference>
<keyword evidence="1 6" id="KW-0489">Methyltransferase</keyword>
<dbReference type="GO" id="GO:0032259">
    <property type="term" value="P:methylation"/>
    <property type="evidence" value="ECO:0007669"/>
    <property type="project" value="UniProtKB-KW"/>
</dbReference>
<evidence type="ECO:0000256" key="4">
    <source>
        <dbReference type="SAM" id="MobiDB-lite"/>
    </source>
</evidence>
<evidence type="ECO:0000313" key="6">
    <source>
        <dbReference type="EMBL" id="AXJ01150.1"/>
    </source>
</evidence>
<dbReference type="InterPro" id="IPR000780">
    <property type="entry name" value="CheR_MeTrfase"/>
</dbReference>
<dbReference type="InterPro" id="IPR022642">
    <property type="entry name" value="CheR_C"/>
</dbReference>